<dbReference type="InterPro" id="IPR000257">
    <property type="entry name" value="Uroporphyrinogen_deCOase"/>
</dbReference>
<dbReference type="Proteomes" id="UP000644010">
    <property type="component" value="Unassembled WGS sequence"/>
</dbReference>
<reference evidence="2 3" key="1">
    <citation type="submission" date="2020-08" db="EMBL/GenBank/DDBJ databases">
        <title>Genome public.</title>
        <authorList>
            <person name="Liu C."/>
            <person name="Sun Q."/>
        </authorList>
    </citation>
    <scope>NUCLEOTIDE SEQUENCE [LARGE SCALE GENOMIC DNA]</scope>
    <source>
        <strain evidence="2 3">BX2</strain>
    </source>
</reference>
<evidence type="ECO:0000259" key="1">
    <source>
        <dbReference type="Pfam" id="PF01208"/>
    </source>
</evidence>
<keyword evidence="3" id="KW-1185">Reference proteome</keyword>
<evidence type="ECO:0000313" key="3">
    <source>
        <dbReference type="Proteomes" id="UP000644010"/>
    </source>
</evidence>
<gene>
    <name evidence="2" type="ORF">H8S77_08180</name>
</gene>
<sequence>MDNMTPKERIWATINRQPVDRPPVDLWCTPEVLDSLRKYTSLQDEMAVYNKLGIDKIVWIFPGYGGRFFDPNDSGEITMWGVPTRMVKAGLATYQEYINPPIADYMDPSQLAGYHSWPDPDKFDYAGAKALAKEARSWNFATIGPWISHFEIYCQMRGLENALMDTLANPDFLDATVERIDAIQTVMLERMLTELNDELDIVFISDDMGMQDSMLISLDSWETHFKHRLKNWCDLIHSYGKKVLYHTDGAVLPLIPGLIECGIDILNPIQHVCPGMDRANLKQQYGKDLIFHGGVENQRILPMGTVGEVIDETRKCLETLGKDGGYICCSCHNAQAGTPVENILAMIDTVKTYKQE</sequence>
<protein>
    <recommendedName>
        <fullName evidence="1">Uroporphyrinogen decarboxylase (URO-D) domain-containing protein</fullName>
    </recommendedName>
</protein>
<dbReference type="Pfam" id="PF01208">
    <property type="entry name" value="URO-D"/>
    <property type="match status" value="1"/>
</dbReference>
<dbReference type="SUPFAM" id="SSF51726">
    <property type="entry name" value="UROD/MetE-like"/>
    <property type="match status" value="1"/>
</dbReference>
<dbReference type="InterPro" id="IPR052024">
    <property type="entry name" value="Methanogen_methyltrans"/>
</dbReference>
<accession>A0ABR7DZF5</accession>
<name>A0ABR7DZF5_9BACT</name>
<dbReference type="InterPro" id="IPR038071">
    <property type="entry name" value="UROD/MetE-like_sf"/>
</dbReference>
<proteinExistence type="predicted"/>
<comment type="caution">
    <text evidence="2">The sequence shown here is derived from an EMBL/GenBank/DDBJ whole genome shotgun (WGS) entry which is preliminary data.</text>
</comment>
<dbReference type="PANTHER" id="PTHR47099">
    <property type="entry name" value="METHYLCOBAMIDE:COM METHYLTRANSFERASE MTBA"/>
    <property type="match status" value="1"/>
</dbReference>
<dbReference type="PANTHER" id="PTHR47099:SF1">
    <property type="entry name" value="METHYLCOBAMIDE:COM METHYLTRANSFERASE MTBA"/>
    <property type="match status" value="1"/>
</dbReference>
<organism evidence="2 3">
    <name type="scientific">Parabacteroides segnis</name>
    <dbReference type="NCBI Taxonomy" id="2763058"/>
    <lineage>
        <taxon>Bacteria</taxon>
        <taxon>Pseudomonadati</taxon>
        <taxon>Bacteroidota</taxon>
        <taxon>Bacteroidia</taxon>
        <taxon>Bacteroidales</taxon>
        <taxon>Tannerellaceae</taxon>
        <taxon>Parabacteroides</taxon>
    </lineage>
</organism>
<dbReference type="Gene3D" id="3.20.20.210">
    <property type="match status" value="1"/>
</dbReference>
<dbReference type="EMBL" id="JACOOI010000006">
    <property type="protein sequence ID" value="MBC5642862.1"/>
    <property type="molecule type" value="Genomic_DNA"/>
</dbReference>
<dbReference type="RefSeq" id="WP_186959004.1">
    <property type="nucleotide sequence ID" value="NZ_JACOOI010000006.1"/>
</dbReference>
<feature type="domain" description="Uroporphyrinogen decarboxylase (URO-D)" evidence="1">
    <location>
        <begin position="130"/>
        <end position="353"/>
    </location>
</feature>
<evidence type="ECO:0000313" key="2">
    <source>
        <dbReference type="EMBL" id="MBC5642862.1"/>
    </source>
</evidence>